<evidence type="ECO:0000259" key="1">
    <source>
        <dbReference type="PROSITE" id="PS51186"/>
    </source>
</evidence>
<evidence type="ECO:0000313" key="3">
    <source>
        <dbReference type="Proteomes" id="UP000198897"/>
    </source>
</evidence>
<evidence type="ECO:0000313" key="2">
    <source>
        <dbReference type="EMBL" id="SFG13073.1"/>
    </source>
</evidence>
<proteinExistence type="predicted"/>
<keyword evidence="3" id="KW-1185">Reference proteome</keyword>
<dbReference type="Pfam" id="PF00583">
    <property type="entry name" value="Acetyltransf_1"/>
    <property type="match status" value="1"/>
</dbReference>
<dbReference type="SUPFAM" id="SSF55729">
    <property type="entry name" value="Acyl-CoA N-acyltransferases (Nat)"/>
    <property type="match status" value="1"/>
</dbReference>
<organism evidence="2 3">
    <name type="scientific">Halobacillus alkaliphilus</name>
    <dbReference type="NCBI Taxonomy" id="396056"/>
    <lineage>
        <taxon>Bacteria</taxon>
        <taxon>Bacillati</taxon>
        <taxon>Bacillota</taxon>
        <taxon>Bacilli</taxon>
        <taxon>Bacillales</taxon>
        <taxon>Bacillaceae</taxon>
        <taxon>Halobacillus</taxon>
    </lineage>
</organism>
<keyword evidence="2" id="KW-0808">Transferase</keyword>
<protein>
    <submittedName>
        <fullName evidence="2">Ribosomal-protein-alanine N-acetyltransferase</fullName>
    </submittedName>
</protein>
<dbReference type="PROSITE" id="PS51186">
    <property type="entry name" value="GNAT"/>
    <property type="match status" value="1"/>
</dbReference>
<name>A0A1I2PC44_9BACI</name>
<dbReference type="GO" id="GO:0016747">
    <property type="term" value="F:acyltransferase activity, transferring groups other than amino-acyl groups"/>
    <property type="evidence" value="ECO:0007669"/>
    <property type="project" value="InterPro"/>
</dbReference>
<reference evidence="3" key="1">
    <citation type="submission" date="2016-10" db="EMBL/GenBank/DDBJ databases">
        <authorList>
            <person name="Varghese N."/>
            <person name="Submissions S."/>
        </authorList>
    </citation>
    <scope>NUCLEOTIDE SEQUENCE [LARGE SCALE GENOMIC DNA]</scope>
    <source>
        <strain evidence="3">FP5</strain>
    </source>
</reference>
<gene>
    <name evidence="2" type="ORF">SAMN05216353_12417</name>
</gene>
<dbReference type="InterPro" id="IPR016181">
    <property type="entry name" value="Acyl_CoA_acyltransferase"/>
</dbReference>
<dbReference type="InterPro" id="IPR000182">
    <property type="entry name" value="GNAT_dom"/>
</dbReference>
<sequence>MKVKPMLQIEAEIIANWKYSGIYSFYDMTADEEDYQEFINEETRGEHAFSVYEGEKLIGFYLITPVEPETVDLGLGLRPDMTGQGKGGPFLQKALDYADMHYGARSFTLSVATFNKRAIRVYKNAGFKVIRTYMQPTNGNVYEFVKMKKLS</sequence>
<dbReference type="AlphaFoldDB" id="A0A1I2PC44"/>
<dbReference type="Proteomes" id="UP000198897">
    <property type="component" value="Unassembled WGS sequence"/>
</dbReference>
<dbReference type="EMBL" id="FOOG01000024">
    <property type="protein sequence ID" value="SFG13073.1"/>
    <property type="molecule type" value="Genomic_DNA"/>
</dbReference>
<feature type="domain" description="N-acetyltransferase" evidence="1">
    <location>
        <begin position="1"/>
        <end position="148"/>
    </location>
</feature>
<accession>A0A1I2PC44</accession>
<dbReference type="Gene3D" id="3.40.630.30">
    <property type="match status" value="1"/>
</dbReference>